<keyword evidence="2" id="KW-1185">Reference proteome</keyword>
<sequence length="55" mass="6311">MLRAAALIGIPPEQFWKLSLREWRALTAQAGRSLPRKEFDLMMKKQPDERADADG</sequence>
<dbReference type="AlphaFoldDB" id="A0A399QQB3"/>
<dbReference type="EMBL" id="QWGB01000014">
    <property type="protein sequence ID" value="RIJ20671.1"/>
    <property type="molecule type" value="Genomic_DNA"/>
</dbReference>
<organism evidence="1 2">
    <name type="scientific">Henriciella barbarensis</name>
    <dbReference type="NCBI Taxonomy" id="86342"/>
    <lineage>
        <taxon>Bacteria</taxon>
        <taxon>Pseudomonadati</taxon>
        <taxon>Pseudomonadota</taxon>
        <taxon>Alphaproteobacteria</taxon>
        <taxon>Hyphomonadales</taxon>
        <taxon>Hyphomonadaceae</taxon>
        <taxon>Henriciella</taxon>
    </lineage>
</organism>
<dbReference type="Pfam" id="PF09550">
    <property type="entry name" value="Phage_TAC_6"/>
    <property type="match status" value="1"/>
</dbReference>
<protein>
    <submittedName>
        <fullName evidence="1">Phage tail assembly chaperone</fullName>
    </submittedName>
</protein>
<dbReference type="Proteomes" id="UP000265431">
    <property type="component" value="Unassembled WGS sequence"/>
</dbReference>
<dbReference type="OrthoDB" id="7582980at2"/>
<dbReference type="InterPro" id="IPR019056">
    <property type="entry name" value="Phage_TAC_6"/>
</dbReference>
<evidence type="ECO:0000313" key="2">
    <source>
        <dbReference type="Proteomes" id="UP000265431"/>
    </source>
</evidence>
<name>A0A399QQB3_9PROT</name>
<evidence type="ECO:0000313" key="1">
    <source>
        <dbReference type="EMBL" id="RIJ20671.1"/>
    </source>
</evidence>
<accession>A0A399QQB3</accession>
<gene>
    <name evidence="1" type="ORF">D1224_14780</name>
</gene>
<proteinExistence type="predicted"/>
<reference evidence="1 2" key="1">
    <citation type="submission" date="2018-08" db="EMBL/GenBank/DDBJ databases">
        <title>Henriciella mobilis sp. nov., isolated from seawater.</title>
        <authorList>
            <person name="Cheng H."/>
            <person name="Wu Y.-H."/>
            <person name="Xu X.-W."/>
            <person name="Guo L.-L."/>
        </authorList>
    </citation>
    <scope>NUCLEOTIDE SEQUENCE [LARGE SCALE GENOMIC DNA]</scope>
    <source>
        <strain evidence="1 2">CCUG66934</strain>
    </source>
</reference>
<comment type="caution">
    <text evidence="1">The sequence shown here is derived from an EMBL/GenBank/DDBJ whole genome shotgun (WGS) entry which is preliminary data.</text>
</comment>